<dbReference type="RefSeq" id="XP_031864434.1">
    <property type="nucleotide sequence ID" value="XM_032001544.1"/>
</dbReference>
<name>A0A5M6C8M0_9TREE</name>
<dbReference type="GeneID" id="43585649"/>
<evidence type="ECO:0000313" key="2">
    <source>
        <dbReference type="EMBL" id="WWD18703.1"/>
    </source>
</evidence>
<reference evidence="2" key="1">
    <citation type="submission" date="2017-08" db="EMBL/GenBank/DDBJ databases">
        <authorList>
            <person name="Cuomo C."/>
            <person name="Billmyre B."/>
            <person name="Heitman J."/>
        </authorList>
    </citation>
    <scope>NUCLEOTIDE SEQUENCE</scope>
    <source>
        <strain evidence="2">CBS 12478</strain>
    </source>
</reference>
<proteinExistence type="predicted"/>
<feature type="compositionally biased region" description="Polar residues" evidence="1">
    <location>
        <begin position="85"/>
        <end position="95"/>
    </location>
</feature>
<protein>
    <submittedName>
        <fullName evidence="2">Uncharacterized protein</fullName>
    </submittedName>
</protein>
<organism evidence="2 3">
    <name type="scientific">Kwoniella shandongensis</name>
    <dbReference type="NCBI Taxonomy" id="1734106"/>
    <lineage>
        <taxon>Eukaryota</taxon>
        <taxon>Fungi</taxon>
        <taxon>Dikarya</taxon>
        <taxon>Basidiomycota</taxon>
        <taxon>Agaricomycotina</taxon>
        <taxon>Tremellomycetes</taxon>
        <taxon>Tremellales</taxon>
        <taxon>Cryptococcaceae</taxon>
        <taxon>Kwoniella</taxon>
    </lineage>
</organism>
<accession>A0A5M6C8M0</accession>
<evidence type="ECO:0000313" key="3">
    <source>
        <dbReference type="Proteomes" id="UP000322225"/>
    </source>
</evidence>
<gene>
    <name evidence="2" type="ORF">CI109_103157</name>
</gene>
<feature type="region of interest" description="Disordered" evidence="1">
    <location>
        <begin position="59"/>
        <end position="138"/>
    </location>
</feature>
<dbReference type="AlphaFoldDB" id="A0A5M6C8M0"/>
<feature type="compositionally biased region" description="Low complexity" evidence="1">
    <location>
        <begin position="35"/>
        <end position="46"/>
    </location>
</feature>
<sequence length="138" mass="14891">MRSRRSAKRAAQHAFLNSNPLRHSSAQNSTTTYSYPAPYNPNHTNTNAATALGVTIQSMLNATPRANDGPGSHENATRPVAFSNPAENQPASPENNDIIMVDRYTDDGPEASQVGSGSGNERKPLDRKGSSSSLRRRK</sequence>
<reference evidence="2" key="2">
    <citation type="submission" date="2024-01" db="EMBL/GenBank/DDBJ databases">
        <title>Comparative genomics of Cryptococcus and Kwoniella reveals pathogenesis evolution and contrasting modes of karyotype evolution via chromosome fusion or intercentromeric recombination.</title>
        <authorList>
            <person name="Coelho M.A."/>
            <person name="David-Palma M."/>
            <person name="Shea T."/>
            <person name="Bowers K."/>
            <person name="McGinley-Smith S."/>
            <person name="Mohammad A.W."/>
            <person name="Gnirke A."/>
            <person name="Yurkov A.M."/>
            <person name="Nowrousian M."/>
            <person name="Sun S."/>
            <person name="Cuomo C.A."/>
            <person name="Heitman J."/>
        </authorList>
    </citation>
    <scope>NUCLEOTIDE SEQUENCE</scope>
    <source>
        <strain evidence="2">CBS 12478</strain>
    </source>
</reference>
<keyword evidence="3" id="KW-1185">Reference proteome</keyword>
<feature type="compositionally biased region" description="Basic residues" evidence="1">
    <location>
        <begin position="1"/>
        <end position="11"/>
    </location>
</feature>
<dbReference type="KEGG" id="ksn:43585649"/>
<dbReference type="Proteomes" id="UP000322225">
    <property type="component" value="Chromosome 5"/>
</dbReference>
<feature type="compositionally biased region" description="Basic and acidic residues" evidence="1">
    <location>
        <begin position="120"/>
        <end position="129"/>
    </location>
</feature>
<feature type="compositionally biased region" description="Polar residues" evidence="1">
    <location>
        <begin position="15"/>
        <end position="34"/>
    </location>
</feature>
<evidence type="ECO:0000256" key="1">
    <source>
        <dbReference type="SAM" id="MobiDB-lite"/>
    </source>
</evidence>
<dbReference type="EMBL" id="CP144055">
    <property type="protein sequence ID" value="WWD18703.1"/>
    <property type="molecule type" value="Genomic_DNA"/>
</dbReference>
<feature type="region of interest" description="Disordered" evidence="1">
    <location>
        <begin position="1"/>
        <end position="46"/>
    </location>
</feature>